<gene>
    <name evidence="1" type="ORF">PC118_g6352</name>
</gene>
<evidence type="ECO:0000313" key="1">
    <source>
        <dbReference type="EMBL" id="KAG2989094.1"/>
    </source>
</evidence>
<protein>
    <submittedName>
        <fullName evidence="1">Uncharacterized protein</fullName>
    </submittedName>
</protein>
<reference evidence="1" key="1">
    <citation type="submission" date="2018-10" db="EMBL/GenBank/DDBJ databases">
        <title>Effector identification in a new, highly contiguous assembly of the strawberry crown rot pathogen Phytophthora cactorum.</title>
        <authorList>
            <person name="Armitage A.D."/>
            <person name="Nellist C.F."/>
            <person name="Bates H."/>
            <person name="Vickerstaff R.J."/>
            <person name="Harrison R.J."/>
        </authorList>
    </citation>
    <scope>NUCLEOTIDE SEQUENCE</scope>
    <source>
        <strain evidence="1">P415</strain>
    </source>
</reference>
<comment type="caution">
    <text evidence="1">The sequence shown here is derived from an EMBL/GenBank/DDBJ whole genome shotgun (WGS) entry which is preliminary data.</text>
</comment>
<dbReference type="AlphaFoldDB" id="A0A8T1GEN0"/>
<dbReference type="VEuPathDB" id="FungiDB:PC110_g14312"/>
<accession>A0A8T1GEN0</accession>
<name>A0A8T1GEN0_9STRA</name>
<dbReference type="EMBL" id="RCML01000140">
    <property type="protein sequence ID" value="KAG2989094.1"/>
    <property type="molecule type" value="Genomic_DNA"/>
</dbReference>
<proteinExistence type="predicted"/>
<dbReference type="Proteomes" id="UP000697107">
    <property type="component" value="Unassembled WGS sequence"/>
</dbReference>
<organism evidence="1 2">
    <name type="scientific">Phytophthora cactorum</name>
    <dbReference type="NCBI Taxonomy" id="29920"/>
    <lineage>
        <taxon>Eukaryota</taxon>
        <taxon>Sar</taxon>
        <taxon>Stramenopiles</taxon>
        <taxon>Oomycota</taxon>
        <taxon>Peronosporomycetes</taxon>
        <taxon>Peronosporales</taxon>
        <taxon>Peronosporaceae</taxon>
        <taxon>Phytophthora</taxon>
    </lineage>
</organism>
<sequence>MIKEENSDDPTLKNVAAKDLRLFLAKKEDGRWLDEDEAPAVALDDQGHPQGFKSIRVKRECSAVRQHTR</sequence>
<evidence type="ECO:0000313" key="2">
    <source>
        <dbReference type="Proteomes" id="UP000697107"/>
    </source>
</evidence>